<dbReference type="EMBL" id="SNSC02000002">
    <property type="protein sequence ID" value="TID27045.1"/>
    <property type="molecule type" value="Genomic_DNA"/>
</dbReference>
<feature type="compositionally biased region" description="Low complexity" evidence="1">
    <location>
        <begin position="415"/>
        <end position="426"/>
    </location>
</feature>
<sequence length="485" mass="53888">MTPSHNTSIAMGLALDTAPSTALKIATAEHTRRQIIWDRHLQNGMEPRRNYKKTAVNELGRVFKDQYGFDVEKKLIKSTANSQWDLTAHLATFFHEYDSKSNLLIIYYAGHGWAPPSLHKEFNILGQSNAATSKANCVKWHEAENMLAYVKADVLAIFDCCNAGRLCHTRGPALWEVLGACSEDQRTQPPGPDSFTKALIWALEALRKEPKCRFSTAELQRMIKEAPDLPRSQQPPLANRTNDTLPHIIITPYIKENETDDGLTISPPEDEPVKVSQHFDIRFHADEISDGLIEETAIKLNKLISRDSDSYLEVERISYLGSDSVRWALVQHVGKYWLRSVRRPKTPVKESEQVRETVEQLTGGITIERPKLQISLSVSASSTRDQVSSATSDKSMGSDATTCVGEIGQTDGKESSSSPARFARSAGGDRTNGVQVTSSLGPNITVNLKNSTSDGGRKRPISKVEEASSNLPGRETKLLRKKHRD</sequence>
<dbReference type="InterPro" id="IPR011600">
    <property type="entry name" value="Pept_C14_caspase"/>
</dbReference>
<dbReference type="Pfam" id="PF00656">
    <property type="entry name" value="Peptidase_C14"/>
    <property type="match status" value="1"/>
</dbReference>
<evidence type="ECO:0000256" key="1">
    <source>
        <dbReference type="SAM" id="MobiDB-lite"/>
    </source>
</evidence>
<protein>
    <submittedName>
        <fullName evidence="3">ATP-dependent RNA helicase</fullName>
    </submittedName>
</protein>
<dbReference type="GO" id="GO:0004197">
    <property type="term" value="F:cysteine-type endopeptidase activity"/>
    <property type="evidence" value="ECO:0007669"/>
    <property type="project" value="InterPro"/>
</dbReference>
<comment type="caution">
    <text evidence="3">The sequence shown here is derived from an EMBL/GenBank/DDBJ whole genome shotgun (WGS) entry which is preliminary data.</text>
</comment>
<accession>A0A4Z1PSB9</accession>
<keyword evidence="3" id="KW-0547">Nucleotide-binding</keyword>
<gene>
    <name evidence="3" type="ORF">E6O75_ATG01538</name>
</gene>
<keyword evidence="3" id="KW-0347">Helicase</keyword>
<dbReference type="Gene3D" id="3.40.50.1460">
    <property type="match status" value="1"/>
</dbReference>
<dbReference type="GO" id="GO:0006508">
    <property type="term" value="P:proteolysis"/>
    <property type="evidence" value="ECO:0007669"/>
    <property type="project" value="InterPro"/>
</dbReference>
<dbReference type="AlphaFoldDB" id="A0A4Z1PSB9"/>
<reference evidence="3 4" key="1">
    <citation type="submission" date="2019-04" db="EMBL/GenBank/DDBJ databases">
        <title>High contiguity whole genome sequence and gene annotation resource for two Venturia nashicola isolates.</title>
        <authorList>
            <person name="Prokchorchik M."/>
            <person name="Won K."/>
            <person name="Lee Y."/>
            <person name="Choi E.D."/>
            <person name="Segonzac C."/>
            <person name="Sohn K.H."/>
        </authorList>
    </citation>
    <scope>NUCLEOTIDE SEQUENCE [LARGE SCALE GENOMIC DNA]</scope>
    <source>
        <strain evidence="3 4">PRI2</strain>
    </source>
</reference>
<name>A0A4Z1PSB9_9PEZI</name>
<keyword evidence="3" id="KW-0378">Hydrolase</keyword>
<evidence type="ECO:0000313" key="3">
    <source>
        <dbReference type="EMBL" id="TID27045.1"/>
    </source>
</evidence>
<feature type="compositionally biased region" description="Polar residues" evidence="1">
    <location>
        <begin position="378"/>
        <end position="401"/>
    </location>
</feature>
<evidence type="ECO:0000313" key="4">
    <source>
        <dbReference type="Proteomes" id="UP000298493"/>
    </source>
</evidence>
<organism evidence="3 4">
    <name type="scientific">Venturia nashicola</name>
    <dbReference type="NCBI Taxonomy" id="86259"/>
    <lineage>
        <taxon>Eukaryota</taxon>
        <taxon>Fungi</taxon>
        <taxon>Dikarya</taxon>
        <taxon>Ascomycota</taxon>
        <taxon>Pezizomycotina</taxon>
        <taxon>Dothideomycetes</taxon>
        <taxon>Pleosporomycetidae</taxon>
        <taxon>Venturiales</taxon>
        <taxon>Venturiaceae</taxon>
        <taxon>Venturia</taxon>
    </lineage>
</organism>
<feature type="compositionally biased region" description="Polar residues" evidence="1">
    <location>
        <begin position="432"/>
        <end position="454"/>
    </location>
</feature>
<keyword evidence="3" id="KW-0067">ATP-binding</keyword>
<feature type="domain" description="Peptidase C14 caspase" evidence="2">
    <location>
        <begin position="44"/>
        <end position="170"/>
    </location>
</feature>
<dbReference type="STRING" id="86259.A0A4Z1PSB9"/>
<feature type="region of interest" description="Disordered" evidence="1">
    <location>
        <begin position="378"/>
        <end position="485"/>
    </location>
</feature>
<dbReference type="GO" id="GO:0004386">
    <property type="term" value="F:helicase activity"/>
    <property type="evidence" value="ECO:0007669"/>
    <property type="project" value="UniProtKB-KW"/>
</dbReference>
<dbReference type="Proteomes" id="UP000298493">
    <property type="component" value="Unassembled WGS sequence"/>
</dbReference>
<keyword evidence="4" id="KW-1185">Reference proteome</keyword>
<evidence type="ECO:0000259" key="2">
    <source>
        <dbReference type="Pfam" id="PF00656"/>
    </source>
</evidence>
<proteinExistence type="predicted"/>